<dbReference type="GO" id="GO:0006457">
    <property type="term" value="P:protein folding"/>
    <property type="evidence" value="ECO:0007669"/>
    <property type="project" value="InterPro"/>
</dbReference>
<dbReference type="Proteomes" id="UP001290462">
    <property type="component" value="Unassembled WGS sequence"/>
</dbReference>
<dbReference type="PROSITE" id="PS50072">
    <property type="entry name" value="CSA_PPIASE_2"/>
    <property type="match status" value="1"/>
</dbReference>
<name>A0AAW9JU83_CARML</name>
<evidence type="ECO:0000256" key="6">
    <source>
        <dbReference type="SAM" id="MobiDB-lite"/>
    </source>
</evidence>
<evidence type="ECO:0000259" key="8">
    <source>
        <dbReference type="PROSITE" id="PS50072"/>
    </source>
</evidence>
<evidence type="ECO:0000313" key="9">
    <source>
        <dbReference type="EMBL" id="MDZ5758179.1"/>
    </source>
</evidence>
<dbReference type="EMBL" id="JAVBVO010000003">
    <property type="protein sequence ID" value="MDZ5758179.1"/>
    <property type="molecule type" value="Genomic_DNA"/>
</dbReference>
<evidence type="ECO:0000256" key="5">
    <source>
        <dbReference type="RuleBase" id="RU363019"/>
    </source>
</evidence>
<feature type="compositionally biased region" description="Low complexity" evidence="6">
    <location>
        <begin position="38"/>
        <end position="53"/>
    </location>
</feature>
<evidence type="ECO:0000256" key="4">
    <source>
        <dbReference type="ARBA" id="ARBA00023235"/>
    </source>
</evidence>
<dbReference type="PROSITE" id="PS00170">
    <property type="entry name" value="CSA_PPIASE_1"/>
    <property type="match status" value="1"/>
</dbReference>
<comment type="caution">
    <text evidence="9">The sequence shown here is derived from an EMBL/GenBank/DDBJ whole genome shotgun (WGS) entry which is preliminary data.</text>
</comment>
<feature type="domain" description="PPIase cyclophilin-type" evidence="8">
    <location>
        <begin position="81"/>
        <end position="251"/>
    </location>
</feature>
<keyword evidence="7" id="KW-0472">Membrane</keyword>
<keyword evidence="7" id="KW-1133">Transmembrane helix</keyword>
<dbReference type="InterPro" id="IPR044666">
    <property type="entry name" value="Cyclophilin_A-like"/>
</dbReference>
<dbReference type="GeneID" id="83605777"/>
<dbReference type="Gene3D" id="2.40.100.10">
    <property type="entry name" value="Cyclophilin-like"/>
    <property type="match status" value="1"/>
</dbReference>
<accession>A0AAW9JU83</accession>
<reference evidence="9" key="1">
    <citation type="submission" date="2023-08" db="EMBL/GenBank/DDBJ databases">
        <title>Genomic characterization of piscicolin 126 produced by Carnobacterium maltaromaticum CM22 strain isolated from salmon (Salmo salar).</title>
        <authorList>
            <person name="Gonzalez-Gragera E."/>
            <person name="Garcia-Lopez J.D."/>
            <person name="Teso-Perez C."/>
            <person name="Gimenez-Hernandez I."/>
            <person name="Peralta-Sanchez J.M."/>
            <person name="Valdivia E."/>
            <person name="Montalban-Lopez M."/>
            <person name="Martin-Platero A.M."/>
            <person name="Banos A."/>
            <person name="Martinez-Bueno M."/>
        </authorList>
    </citation>
    <scope>NUCLEOTIDE SEQUENCE</scope>
    <source>
        <strain evidence="9">CM22</strain>
    </source>
</reference>
<feature type="region of interest" description="Disordered" evidence="6">
    <location>
        <begin position="33"/>
        <end position="55"/>
    </location>
</feature>
<dbReference type="AlphaFoldDB" id="A0AAW9JU83"/>
<dbReference type="SUPFAM" id="SSF50891">
    <property type="entry name" value="Cyclophilin-like"/>
    <property type="match status" value="1"/>
</dbReference>
<comment type="similarity">
    <text evidence="5">Belongs to the cyclophilin-type PPIase family.</text>
</comment>
<dbReference type="PANTHER" id="PTHR45625:SF4">
    <property type="entry name" value="PEPTIDYLPROLYL ISOMERASE DOMAIN AND WD REPEAT-CONTAINING PROTEIN 1"/>
    <property type="match status" value="1"/>
</dbReference>
<dbReference type="GO" id="GO:0003755">
    <property type="term" value="F:peptidyl-prolyl cis-trans isomerase activity"/>
    <property type="evidence" value="ECO:0007669"/>
    <property type="project" value="UniProtKB-UniRule"/>
</dbReference>
<dbReference type="InterPro" id="IPR020892">
    <property type="entry name" value="Cyclophilin-type_PPIase_CS"/>
</dbReference>
<keyword evidence="3 5" id="KW-0697">Rotamase</keyword>
<dbReference type="InterPro" id="IPR002130">
    <property type="entry name" value="Cyclophilin-type_PPIase_dom"/>
</dbReference>
<protein>
    <recommendedName>
        <fullName evidence="5">Peptidyl-prolyl cis-trans isomerase</fullName>
        <shortName evidence="5">PPIase</shortName>
        <ecNumber evidence="5">5.2.1.8</ecNumber>
    </recommendedName>
</protein>
<dbReference type="InterPro" id="IPR029000">
    <property type="entry name" value="Cyclophilin-like_dom_sf"/>
</dbReference>
<sequence length="256" mass="27769">MKNKKLILGILLLIVAIVAIIFGINYVNKDKKDDVKTENSSSSEQIESSSEAEAPVDFSKLTLPQLSNEVTENEAVVEIVTTMGTIKAKLFPEFAPKAVENFITHSKDGYYDGTIFHRVIEDFMIQGGDPDGTGMGGESIWGKPFGVEISPELYHIRGALAMAKTNQPISIGSQFYVVQNPADMSAGLSSSTTPEKIIEAYKNGGYPSLDGGYTVFGQVIEGMDVVDKIAAVEVGQSDKPKEDIKIEKINVIQEAK</sequence>
<keyword evidence="7" id="KW-0812">Transmembrane</keyword>
<dbReference type="PRINTS" id="PR00153">
    <property type="entry name" value="CSAPPISMRASE"/>
</dbReference>
<dbReference type="RefSeq" id="WP_015076613.1">
    <property type="nucleotide sequence ID" value="NZ_BJOJ01000018.1"/>
</dbReference>
<evidence type="ECO:0000256" key="1">
    <source>
        <dbReference type="ARBA" id="ARBA00000971"/>
    </source>
</evidence>
<dbReference type="Pfam" id="PF00160">
    <property type="entry name" value="Pro_isomerase"/>
    <property type="match status" value="1"/>
</dbReference>
<comment type="function">
    <text evidence="2 5">PPIases accelerate the folding of proteins. It catalyzes the cis-trans isomerization of proline imidic peptide bonds in oligopeptides.</text>
</comment>
<proteinExistence type="inferred from homology"/>
<evidence type="ECO:0000256" key="7">
    <source>
        <dbReference type="SAM" id="Phobius"/>
    </source>
</evidence>
<dbReference type="EC" id="5.2.1.8" evidence="5"/>
<gene>
    <name evidence="9" type="ORF">RAK27_05850</name>
</gene>
<organism evidence="9 10">
    <name type="scientific">Carnobacterium maltaromaticum</name>
    <name type="common">Carnobacterium piscicola</name>
    <dbReference type="NCBI Taxonomy" id="2751"/>
    <lineage>
        <taxon>Bacteria</taxon>
        <taxon>Bacillati</taxon>
        <taxon>Bacillota</taxon>
        <taxon>Bacilli</taxon>
        <taxon>Lactobacillales</taxon>
        <taxon>Carnobacteriaceae</taxon>
        <taxon>Carnobacterium</taxon>
    </lineage>
</organism>
<comment type="catalytic activity">
    <reaction evidence="1 5">
        <text>[protein]-peptidylproline (omega=180) = [protein]-peptidylproline (omega=0)</text>
        <dbReference type="Rhea" id="RHEA:16237"/>
        <dbReference type="Rhea" id="RHEA-COMP:10747"/>
        <dbReference type="Rhea" id="RHEA-COMP:10748"/>
        <dbReference type="ChEBI" id="CHEBI:83833"/>
        <dbReference type="ChEBI" id="CHEBI:83834"/>
        <dbReference type="EC" id="5.2.1.8"/>
    </reaction>
</comment>
<dbReference type="PANTHER" id="PTHR45625">
    <property type="entry name" value="PEPTIDYL-PROLYL CIS-TRANS ISOMERASE-RELATED"/>
    <property type="match status" value="1"/>
</dbReference>
<evidence type="ECO:0000313" key="10">
    <source>
        <dbReference type="Proteomes" id="UP001290462"/>
    </source>
</evidence>
<keyword evidence="4 5" id="KW-0413">Isomerase</keyword>
<evidence type="ECO:0000256" key="3">
    <source>
        <dbReference type="ARBA" id="ARBA00023110"/>
    </source>
</evidence>
<feature type="transmembrane region" description="Helical" evidence="7">
    <location>
        <begin position="6"/>
        <end position="27"/>
    </location>
</feature>
<evidence type="ECO:0000256" key="2">
    <source>
        <dbReference type="ARBA" id="ARBA00002388"/>
    </source>
</evidence>